<proteinExistence type="predicted"/>
<evidence type="ECO:0000313" key="3">
    <source>
        <dbReference type="Proteomes" id="UP001153069"/>
    </source>
</evidence>
<dbReference type="Gene3D" id="1.20.58.80">
    <property type="entry name" value="Phosphotransferase system, lactose/cellobiose-type IIA subunit"/>
    <property type="match status" value="1"/>
</dbReference>
<sequence>MIPLVPRKPVGRRNSKGVLPTSTAQPSAEVVSRRRGKGKGRKADKETWRRYGINRRRQLLEQDAADGGNCFELNYNCRVQGYFALAEKIISKFNDAFANGTEIEATYVMGNRLCHFLTEALPRHPTYMKKDPLISRLREKSFQSLVGIKKKIEALALRIDEEQLNQFIMNDFDPFADDDDSTASSAGEADNFSSGGIARKEEPQWEDFDGWSFDLPDKMTQVEKNPEAVEFAQDVSLLVSKDVDESGETEDTSNETFSSSEPSFEAHDEHEPIYDSYGADFLKHIASQDVRYETDSEAADSWAQEAEADMEMYSSFSLGDTCDPARIALRELMINKRLRPDSPAAAKGPLPFEDEYPEYQENQSLSFDLSPDNSFDGDDEQEDIWIAFDPTKSLAKTPAELERVSL</sequence>
<reference evidence="2" key="1">
    <citation type="submission" date="2020-06" db="EMBL/GenBank/DDBJ databases">
        <authorList>
            <consortium name="Plant Systems Biology data submission"/>
        </authorList>
    </citation>
    <scope>NUCLEOTIDE SEQUENCE</scope>
    <source>
        <strain evidence="2">D6</strain>
    </source>
</reference>
<organism evidence="2 3">
    <name type="scientific">Seminavis robusta</name>
    <dbReference type="NCBI Taxonomy" id="568900"/>
    <lineage>
        <taxon>Eukaryota</taxon>
        <taxon>Sar</taxon>
        <taxon>Stramenopiles</taxon>
        <taxon>Ochrophyta</taxon>
        <taxon>Bacillariophyta</taxon>
        <taxon>Bacillariophyceae</taxon>
        <taxon>Bacillariophycidae</taxon>
        <taxon>Naviculales</taxon>
        <taxon>Naviculaceae</taxon>
        <taxon>Seminavis</taxon>
    </lineage>
</organism>
<feature type="region of interest" description="Disordered" evidence="1">
    <location>
        <begin position="1"/>
        <end position="48"/>
    </location>
</feature>
<accession>A0A9N8EEN7</accession>
<keyword evidence="3" id="KW-1185">Reference proteome</keyword>
<dbReference type="EMBL" id="CAICTM010000826">
    <property type="protein sequence ID" value="CAB9517055.1"/>
    <property type="molecule type" value="Genomic_DNA"/>
</dbReference>
<dbReference type="OrthoDB" id="48308at2759"/>
<gene>
    <name evidence="2" type="ORF">SEMRO_827_G207870.1</name>
</gene>
<feature type="region of interest" description="Disordered" evidence="1">
    <location>
        <begin position="243"/>
        <end position="268"/>
    </location>
</feature>
<feature type="region of interest" description="Disordered" evidence="1">
    <location>
        <begin position="340"/>
        <end position="381"/>
    </location>
</feature>
<feature type="region of interest" description="Disordered" evidence="1">
    <location>
        <begin position="178"/>
        <end position="199"/>
    </location>
</feature>
<comment type="caution">
    <text evidence="2">The sequence shown here is derived from an EMBL/GenBank/DDBJ whole genome shotgun (WGS) entry which is preliminary data.</text>
</comment>
<protein>
    <submittedName>
        <fullName evidence="2">Uncharacterized protein</fullName>
    </submittedName>
</protein>
<evidence type="ECO:0000256" key="1">
    <source>
        <dbReference type="SAM" id="MobiDB-lite"/>
    </source>
</evidence>
<name>A0A9N8EEN7_9STRA</name>
<dbReference type="AlphaFoldDB" id="A0A9N8EEN7"/>
<feature type="compositionally biased region" description="Polar residues" evidence="1">
    <location>
        <begin position="360"/>
        <end position="373"/>
    </location>
</feature>
<dbReference type="Proteomes" id="UP001153069">
    <property type="component" value="Unassembled WGS sequence"/>
</dbReference>
<evidence type="ECO:0000313" key="2">
    <source>
        <dbReference type="EMBL" id="CAB9517055.1"/>
    </source>
</evidence>